<dbReference type="AlphaFoldDB" id="A0A3T0SZU0"/>
<keyword evidence="1" id="KW-1133">Transmembrane helix</keyword>
<proteinExistence type="predicted"/>
<evidence type="ECO:0000313" key="2">
    <source>
        <dbReference type="EMBL" id="AZZ51819.1"/>
    </source>
</evidence>
<organism evidence="2 3">
    <name type="scientific">Rathayibacter festucae DSM 15932</name>
    <dbReference type="NCBI Taxonomy" id="1328866"/>
    <lineage>
        <taxon>Bacteria</taxon>
        <taxon>Bacillati</taxon>
        <taxon>Actinomycetota</taxon>
        <taxon>Actinomycetes</taxon>
        <taxon>Micrococcales</taxon>
        <taxon>Microbacteriaceae</taxon>
        <taxon>Rathayibacter</taxon>
    </lineage>
</organism>
<feature type="transmembrane region" description="Helical" evidence="1">
    <location>
        <begin position="12"/>
        <end position="32"/>
    </location>
</feature>
<feature type="transmembrane region" description="Helical" evidence="1">
    <location>
        <begin position="71"/>
        <end position="93"/>
    </location>
</feature>
<accession>A0A3T0SZU0</accession>
<dbReference type="Proteomes" id="UP000285317">
    <property type="component" value="Chromosome"/>
</dbReference>
<evidence type="ECO:0000313" key="3">
    <source>
        <dbReference type="Proteomes" id="UP000285317"/>
    </source>
</evidence>
<keyword evidence="1" id="KW-0472">Membrane</keyword>
<evidence type="ECO:0000256" key="1">
    <source>
        <dbReference type="SAM" id="Phobius"/>
    </source>
</evidence>
<gene>
    <name evidence="2" type="ORF">C1I64_07005</name>
</gene>
<dbReference type="EMBL" id="CP028137">
    <property type="protein sequence ID" value="AZZ51819.1"/>
    <property type="molecule type" value="Genomic_DNA"/>
</dbReference>
<reference evidence="2 3" key="1">
    <citation type="submission" date="2018-03" db="EMBL/GenBank/DDBJ databases">
        <title>Bacteriophage NCPPB3778 and a type I-E CRISPR drive the evolution of the US Biological Select Agent, Rathayibacter toxicus.</title>
        <authorList>
            <person name="Davis E.W.II."/>
            <person name="Tabima J.F."/>
            <person name="Weisberg A.J."/>
            <person name="Dantas Lopes L."/>
            <person name="Wiseman M.S."/>
            <person name="Wiseman M.S."/>
            <person name="Pupko T."/>
            <person name="Belcher M.S."/>
            <person name="Sechler A.J."/>
            <person name="Tancos M.A."/>
            <person name="Schroeder B.K."/>
            <person name="Murray T.D."/>
            <person name="Luster D.G."/>
            <person name="Schneider W.L."/>
            <person name="Rogers E."/>
            <person name="Andreote F.D."/>
            <person name="Grunwald N.J."/>
            <person name="Putnam M.L."/>
            <person name="Chang J.H."/>
        </authorList>
    </citation>
    <scope>NUCLEOTIDE SEQUENCE [LARGE SCALE GENOMIC DNA]</scope>
    <source>
        <strain evidence="2 3">DSM 15932</strain>
    </source>
</reference>
<name>A0A3T0SZU0_9MICO</name>
<protein>
    <submittedName>
        <fullName evidence="2">Uncharacterized protein</fullName>
    </submittedName>
</protein>
<keyword evidence="1" id="KW-0812">Transmembrane</keyword>
<sequence>MYVGEAPRPNGVTLIVFAFVLAALGPVVGSLASLSMWDPSETCRTRGGSRLTGEKFLWNPLCSDGSVVQPMWMTSTTAAALSVALLCLIIAAVRDARYDAQESASLEVEHEYSRQALPEDDGLRRLGDEW</sequence>
<dbReference type="KEGG" id="rfs:C1I64_07005"/>
<dbReference type="RefSeq" id="WP_208645096.1">
    <property type="nucleotide sequence ID" value="NZ_CP028137.1"/>
</dbReference>